<keyword evidence="6" id="KW-1185">Reference proteome</keyword>
<sequence>MGAFQVTNSGMIHSHTLYPSLAEAVMNADNPITPLVLCDRPAEHVVRLTLNRPARRNAYNAQMVSELEQWLNWCERQSAVRTVILTGSGEAFCSGADLHEAFTHGGEGLRNSRGGYHPLQHLPRRKIWIAALNGHAIGGGLEMALACDFIVASEDSRIALPEVQHGLLPLGGAISQLAARLPPNIARELLLTGETMEAQRALALGLFNQVVNAERLADTALALAERLNQAAPLAVQACNALLNQALAADDSQQGDRELQQLQRSEDYQESLRAFAARRAPRWQGR</sequence>
<evidence type="ECO:0000256" key="1">
    <source>
        <dbReference type="ARBA" id="ARBA00005254"/>
    </source>
</evidence>
<dbReference type="PANTHER" id="PTHR11941:SF169">
    <property type="entry name" value="(7AS)-7A-METHYL-1,5-DIOXO-2,3,5,6,7,7A-HEXAHYDRO-1H-INDENE-CARBOXYL-COA HYDROLASE"/>
    <property type="match status" value="1"/>
</dbReference>
<evidence type="ECO:0000256" key="2">
    <source>
        <dbReference type="ARBA" id="ARBA00023098"/>
    </source>
</evidence>
<dbReference type="HOGENOM" id="CLU_009834_7_4_6"/>
<reference evidence="5 6" key="1">
    <citation type="journal article" date="2008" name="Environ. Microbiol.">
        <title>The genome of Erwinia tasmaniensis strain Et1/99, a non-pathogenic bacterium in the genus Erwinia.</title>
        <authorList>
            <person name="Kube M."/>
            <person name="Migdoll A.M."/>
            <person name="Mueller I."/>
            <person name="Kuhl H."/>
            <person name="Beck A."/>
            <person name="Reinhardt R."/>
            <person name="Geider K."/>
        </authorList>
    </citation>
    <scope>NUCLEOTIDE SEQUENCE [LARGE SCALE GENOMIC DNA]</scope>
    <source>
        <strain evidence="6">DSM 17950 / CFBP 7177 / CIP 109463 / NCPPB 4357 / Et1/99</strain>
    </source>
</reference>
<dbReference type="STRING" id="465817.ETA_08250"/>
<dbReference type="GO" id="GO:0016829">
    <property type="term" value="F:lyase activity"/>
    <property type="evidence" value="ECO:0007669"/>
    <property type="project" value="UniProtKB-KW"/>
</dbReference>
<organism evidence="5 6">
    <name type="scientific">Erwinia tasmaniensis (strain DSM 17950 / CFBP 7177 / CIP 109463 / NCPPB 4357 / Et1/99)</name>
    <dbReference type="NCBI Taxonomy" id="465817"/>
    <lineage>
        <taxon>Bacteria</taxon>
        <taxon>Pseudomonadati</taxon>
        <taxon>Pseudomonadota</taxon>
        <taxon>Gammaproteobacteria</taxon>
        <taxon>Enterobacterales</taxon>
        <taxon>Erwiniaceae</taxon>
        <taxon>Erwinia</taxon>
    </lineage>
</organism>
<dbReference type="PROSITE" id="PS00166">
    <property type="entry name" value="ENOYL_COA_HYDRATASE"/>
    <property type="match status" value="1"/>
</dbReference>
<gene>
    <name evidence="5" type="ordered locus">ETA_08250</name>
</gene>
<evidence type="ECO:0000256" key="4">
    <source>
        <dbReference type="RuleBase" id="RU003707"/>
    </source>
</evidence>
<dbReference type="InterPro" id="IPR001753">
    <property type="entry name" value="Enoyl-CoA_hydra/iso"/>
</dbReference>
<comment type="similarity">
    <text evidence="1 4">Belongs to the enoyl-CoA hydratase/isomerase family.</text>
</comment>
<dbReference type="eggNOG" id="COG1024">
    <property type="taxonomic scope" value="Bacteria"/>
</dbReference>
<dbReference type="Pfam" id="PF00378">
    <property type="entry name" value="ECH_1"/>
    <property type="match status" value="1"/>
</dbReference>
<dbReference type="InterPro" id="IPR018376">
    <property type="entry name" value="Enoyl-CoA_hyd/isom_CS"/>
</dbReference>
<dbReference type="Proteomes" id="UP000001726">
    <property type="component" value="Chromosome"/>
</dbReference>
<proteinExistence type="inferred from homology"/>
<evidence type="ECO:0000313" key="6">
    <source>
        <dbReference type="Proteomes" id="UP000001726"/>
    </source>
</evidence>
<dbReference type="SUPFAM" id="SSF52096">
    <property type="entry name" value="ClpP/crotonase"/>
    <property type="match status" value="1"/>
</dbReference>
<accession>B2VD49</accession>
<dbReference type="GO" id="GO:0006635">
    <property type="term" value="P:fatty acid beta-oxidation"/>
    <property type="evidence" value="ECO:0007669"/>
    <property type="project" value="TreeGrafter"/>
</dbReference>
<evidence type="ECO:0000256" key="3">
    <source>
        <dbReference type="ARBA" id="ARBA00023239"/>
    </source>
</evidence>
<keyword evidence="3 5" id="KW-0456">Lyase</keyword>
<dbReference type="PANTHER" id="PTHR11941">
    <property type="entry name" value="ENOYL-COA HYDRATASE-RELATED"/>
    <property type="match status" value="1"/>
</dbReference>
<dbReference type="EMBL" id="CU468135">
    <property type="protein sequence ID" value="CAO95871.1"/>
    <property type="molecule type" value="Genomic_DNA"/>
</dbReference>
<dbReference type="KEGG" id="eta:ETA_08250"/>
<keyword evidence="2" id="KW-0443">Lipid metabolism</keyword>
<dbReference type="AlphaFoldDB" id="B2VD49"/>
<name>B2VD49_ERWT9</name>
<protein>
    <submittedName>
        <fullName evidence="5">Carnitinyl-CoA dehydratase</fullName>
        <ecNumber evidence="5">4.2.1.-</ecNumber>
    </submittedName>
</protein>
<dbReference type="EC" id="4.2.1.-" evidence="5"/>
<dbReference type="InterPro" id="IPR029045">
    <property type="entry name" value="ClpP/crotonase-like_dom_sf"/>
</dbReference>
<evidence type="ECO:0000313" key="5">
    <source>
        <dbReference type="EMBL" id="CAO95871.1"/>
    </source>
</evidence>
<dbReference type="Gene3D" id="3.90.226.10">
    <property type="entry name" value="2-enoyl-CoA Hydratase, Chain A, domain 1"/>
    <property type="match status" value="1"/>
</dbReference>
<dbReference type="CDD" id="cd06558">
    <property type="entry name" value="crotonase-like"/>
    <property type="match status" value="1"/>
</dbReference>